<dbReference type="Proteomes" id="UP001152795">
    <property type="component" value="Unassembled WGS sequence"/>
</dbReference>
<evidence type="ECO:0000313" key="2">
    <source>
        <dbReference type="Proteomes" id="UP001152795"/>
    </source>
</evidence>
<protein>
    <submittedName>
        <fullName evidence="1">Uncharacterized protein</fullName>
    </submittedName>
</protein>
<dbReference type="AlphaFoldDB" id="A0A6S7IIQ9"/>
<proteinExistence type="predicted"/>
<gene>
    <name evidence="1" type="ORF">PACLA_8A027969</name>
</gene>
<comment type="caution">
    <text evidence="1">The sequence shown here is derived from an EMBL/GenBank/DDBJ whole genome shotgun (WGS) entry which is preliminary data.</text>
</comment>
<evidence type="ECO:0000313" key="1">
    <source>
        <dbReference type="EMBL" id="CAB4017577.1"/>
    </source>
</evidence>
<dbReference type="OrthoDB" id="5984732at2759"/>
<name>A0A6S7IIQ9_PARCT</name>
<organism evidence="1 2">
    <name type="scientific">Paramuricea clavata</name>
    <name type="common">Red gorgonian</name>
    <name type="synonym">Violescent sea-whip</name>
    <dbReference type="NCBI Taxonomy" id="317549"/>
    <lineage>
        <taxon>Eukaryota</taxon>
        <taxon>Metazoa</taxon>
        <taxon>Cnidaria</taxon>
        <taxon>Anthozoa</taxon>
        <taxon>Octocorallia</taxon>
        <taxon>Malacalcyonacea</taxon>
        <taxon>Plexauridae</taxon>
        <taxon>Paramuricea</taxon>
    </lineage>
</organism>
<dbReference type="EMBL" id="CACRXK020009610">
    <property type="protein sequence ID" value="CAB4017577.1"/>
    <property type="molecule type" value="Genomic_DNA"/>
</dbReference>
<accession>A0A6S7IIQ9</accession>
<reference evidence="1" key="1">
    <citation type="submission" date="2020-04" db="EMBL/GenBank/DDBJ databases">
        <authorList>
            <person name="Alioto T."/>
            <person name="Alioto T."/>
            <person name="Gomez Garrido J."/>
        </authorList>
    </citation>
    <scope>NUCLEOTIDE SEQUENCE</scope>
    <source>
        <strain evidence="1">A484AB</strain>
    </source>
</reference>
<keyword evidence="2" id="KW-1185">Reference proteome</keyword>
<sequence>MAAKALSFTEVVEQVADNAEDVYQNYADKYLSGPEEERIESETENTQSAAYALQAALKSSTLPEFIEPNCYISSNRKAAVISFTSLKSVINLFTIICGYTEMEVRKYCSRSLKSKGNAELIVNKVKDFAFIYKYKKGQFIISFNFGIWNPNGFPQHT</sequence>